<evidence type="ECO:0000313" key="3">
    <source>
        <dbReference type="Proteomes" id="UP000301309"/>
    </source>
</evidence>
<proteinExistence type="predicted"/>
<evidence type="ECO:0000256" key="1">
    <source>
        <dbReference type="SAM" id="MobiDB-lite"/>
    </source>
</evidence>
<keyword evidence="3" id="KW-1185">Reference proteome</keyword>
<protein>
    <recommendedName>
        <fullName evidence="4">Endonuclease V</fullName>
    </recommendedName>
</protein>
<dbReference type="EMBL" id="BJHW01000001">
    <property type="protein sequence ID" value="GDY57828.1"/>
    <property type="molecule type" value="Genomic_DNA"/>
</dbReference>
<evidence type="ECO:0008006" key="4">
    <source>
        <dbReference type="Google" id="ProtNLM"/>
    </source>
</evidence>
<dbReference type="GO" id="GO:0004519">
    <property type="term" value="F:endonuclease activity"/>
    <property type="evidence" value="ECO:0007669"/>
    <property type="project" value="InterPro"/>
</dbReference>
<dbReference type="Proteomes" id="UP000301309">
    <property type="component" value="Unassembled WGS sequence"/>
</dbReference>
<gene>
    <name evidence="2" type="ORF">SVIO_084510</name>
</gene>
<accession>A0A4D4LH67</accession>
<dbReference type="Gene3D" id="3.30.2170.10">
    <property type="entry name" value="archaeoglobus fulgidus dsm 4304 superfamily"/>
    <property type="match status" value="1"/>
</dbReference>
<organism evidence="2 3">
    <name type="scientific">Streptomyces violaceusniger</name>
    <dbReference type="NCBI Taxonomy" id="68280"/>
    <lineage>
        <taxon>Bacteria</taxon>
        <taxon>Bacillati</taxon>
        <taxon>Actinomycetota</taxon>
        <taxon>Actinomycetes</taxon>
        <taxon>Kitasatosporales</taxon>
        <taxon>Streptomycetaceae</taxon>
        <taxon>Streptomyces</taxon>
        <taxon>Streptomyces violaceusniger group</taxon>
    </lineage>
</organism>
<dbReference type="AlphaFoldDB" id="A0A4D4LH67"/>
<dbReference type="InterPro" id="IPR007581">
    <property type="entry name" value="Endonuclease-V"/>
</dbReference>
<dbReference type="GO" id="GO:0006281">
    <property type="term" value="P:DNA repair"/>
    <property type="evidence" value="ECO:0007669"/>
    <property type="project" value="InterPro"/>
</dbReference>
<sequence>MRSQSPAVHNPFGFCHADPGPRRGDWSSLLDGDEEVGRALRTRDGVKPLFVSVGHRVAIADACAYTLHLARDFRQPETTRRADALCRRALKAATL</sequence>
<evidence type="ECO:0000313" key="2">
    <source>
        <dbReference type="EMBL" id="GDY57828.1"/>
    </source>
</evidence>
<comment type="caution">
    <text evidence="2">The sequence shown here is derived from an EMBL/GenBank/DDBJ whole genome shotgun (WGS) entry which is preliminary data.</text>
</comment>
<reference evidence="2 3" key="1">
    <citation type="journal article" date="2020" name="Int. J. Syst. Evol. Microbiol.">
        <title>Reclassification of Streptomyces castelarensis and Streptomyces sporoclivatus as later heterotypic synonyms of Streptomyces antimycoticus.</title>
        <authorList>
            <person name="Komaki H."/>
            <person name="Tamura T."/>
        </authorList>
    </citation>
    <scope>NUCLEOTIDE SEQUENCE [LARGE SCALE GENOMIC DNA]</scope>
    <source>
        <strain evidence="2 3">NBRC 13459</strain>
    </source>
</reference>
<feature type="region of interest" description="Disordered" evidence="1">
    <location>
        <begin position="1"/>
        <end position="28"/>
    </location>
</feature>
<dbReference type="Pfam" id="PF04493">
    <property type="entry name" value="Endonuclease_5"/>
    <property type="match status" value="1"/>
</dbReference>
<name>A0A4D4LH67_STRVO</name>